<dbReference type="InterPro" id="IPR000780">
    <property type="entry name" value="CheR_MeTrfase"/>
</dbReference>
<dbReference type="InterPro" id="IPR022641">
    <property type="entry name" value="CheR_N"/>
</dbReference>
<dbReference type="SUPFAM" id="SSF53335">
    <property type="entry name" value="S-adenosyl-L-methionine-dependent methyltransferases"/>
    <property type="match status" value="1"/>
</dbReference>
<dbReference type="EMBL" id="JBHRYJ010000002">
    <property type="protein sequence ID" value="MFC3676161.1"/>
    <property type="molecule type" value="Genomic_DNA"/>
</dbReference>
<evidence type="ECO:0000313" key="9">
    <source>
        <dbReference type="Proteomes" id="UP001595711"/>
    </source>
</evidence>
<dbReference type="EC" id="2.1.1.80" evidence="5"/>
<dbReference type="SMART" id="SM00138">
    <property type="entry name" value="MeTrc"/>
    <property type="match status" value="1"/>
</dbReference>
<dbReference type="SUPFAM" id="SSF47757">
    <property type="entry name" value="Chemotaxis receptor methyltransferase CheR, N-terminal domain"/>
    <property type="match status" value="1"/>
</dbReference>
<dbReference type="PANTHER" id="PTHR24422">
    <property type="entry name" value="CHEMOTAXIS PROTEIN METHYLTRANSFERASE"/>
    <property type="match status" value="1"/>
</dbReference>
<feature type="compositionally biased region" description="Basic and acidic residues" evidence="6">
    <location>
        <begin position="1"/>
        <end position="11"/>
    </location>
</feature>
<evidence type="ECO:0000256" key="1">
    <source>
        <dbReference type="ARBA" id="ARBA00001541"/>
    </source>
</evidence>
<dbReference type="Pfam" id="PF03705">
    <property type="entry name" value="CheR_N"/>
    <property type="match status" value="1"/>
</dbReference>
<dbReference type="GO" id="GO:0008168">
    <property type="term" value="F:methyltransferase activity"/>
    <property type="evidence" value="ECO:0007669"/>
    <property type="project" value="UniProtKB-KW"/>
</dbReference>
<dbReference type="InterPro" id="IPR026024">
    <property type="entry name" value="Chemotaxis_MeTrfase_CheR"/>
</dbReference>
<comment type="caution">
    <text evidence="8">The sequence shown here is derived from an EMBL/GenBank/DDBJ whole genome shotgun (WGS) entry which is preliminary data.</text>
</comment>
<protein>
    <recommendedName>
        <fullName evidence="5">Chemotaxis protein methyltransferase</fullName>
        <ecNumber evidence="5">2.1.1.80</ecNumber>
    </recommendedName>
</protein>
<dbReference type="PROSITE" id="PS50123">
    <property type="entry name" value="CHER"/>
    <property type="match status" value="1"/>
</dbReference>
<dbReference type="GO" id="GO:0032259">
    <property type="term" value="P:methylation"/>
    <property type="evidence" value="ECO:0007669"/>
    <property type="project" value="UniProtKB-KW"/>
</dbReference>
<evidence type="ECO:0000256" key="3">
    <source>
        <dbReference type="ARBA" id="ARBA00022679"/>
    </source>
</evidence>
<feature type="domain" description="CheR-type methyltransferase" evidence="7">
    <location>
        <begin position="20"/>
        <end position="295"/>
    </location>
</feature>
<name>A0ABV7VH94_9PROT</name>
<feature type="region of interest" description="Disordered" evidence="6">
    <location>
        <begin position="1"/>
        <end position="20"/>
    </location>
</feature>
<dbReference type="InterPro" id="IPR029063">
    <property type="entry name" value="SAM-dependent_MTases_sf"/>
</dbReference>
<comment type="function">
    <text evidence="5">Methylation of the membrane-bound methyl-accepting chemotaxis proteins (MCP) to form gamma-glutamyl methyl ester residues in MCP.</text>
</comment>
<dbReference type="Pfam" id="PF01739">
    <property type="entry name" value="CheR"/>
    <property type="match status" value="1"/>
</dbReference>
<organism evidence="8 9">
    <name type="scientific">Ferrovibrio xuzhouensis</name>
    <dbReference type="NCBI Taxonomy" id="1576914"/>
    <lineage>
        <taxon>Bacteria</taxon>
        <taxon>Pseudomonadati</taxon>
        <taxon>Pseudomonadota</taxon>
        <taxon>Alphaproteobacteria</taxon>
        <taxon>Rhodospirillales</taxon>
        <taxon>Rhodospirillaceae</taxon>
        <taxon>Ferrovibrio</taxon>
    </lineage>
</organism>
<dbReference type="InterPro" id="IPR022642">
    <property type="entry name" value="CheR_C"/>
</dbReference>
<accession>A0ABV7VH94</accession>
<dbReference type="Proteomes" id="UP001595711">
    <property type="component" value="Unassembled WGS sequence"/>
</dbReference>
<comment type="catalytic activity">
    <reaction evidence="1 5">
        <text>L-glutamyl-[protein] + S-adenosyl-L-methionine = [protein]-L-glutamate 5-O-methyl ester + S-adenosyl-L-homocysteine</text>
        <dbReference type="Rhea" id="RHEA:24452"/>
        <dbReference type="Rhea" id="RHEA-COMP:10208"/>
        <dbReference type="Rhea" id="RHEA-COMP:10311"/>
        <dbReference type="ChEBI" id="CHEBI:29973"/>
        <dbReference type="ChEBI" id="CHEBI:57856"/>
        <dbReference type="ChEBI" id="CHEBI:59789"/>
        <dbReference type="ChEBI" id="CHEBI:82795"/>
        <dbReference type="EC" id="2.1.1.80"/>
    </reaction>
</comment>
<dbReference type="RefSeq" id="WP_379726243.1">
    <property type="nucleotide sequence ID" value="NZ_JBHRYJ010000002.1"/>
</dbReference>
<dbReference type="Gene3D" id="3.40.50.150">
    <property type="entry name" value="Vaccinia Virus protein VP39"/>
    <property type="match status" value="1"/>
</dbReference>
<keyword evidence="2 5" id="KW-0489">Methyltransferase</keyword>
<sequence length="295" mass="33418">MATDTRSRDTRPPATEAAVSEDREFSFSTDDYAYLRAMLKEKTGIELGPTKQNMVYARLAKRLRKLGFKTFRDYIEFIGTPAGVDELGTTLNALTTNLTKFFRENHHFEHLGTAALQEVRARAVSQGRRLRIWSAGCSSGEEPHSIAITLLQSMPDIKQWDAKVLATDIDTEMVRRGSEGVYPAASQEGIPADIARKYFEPHGADKVRVTQDARSLITFKHLNLIGNWPMKGPFDAIFCRNVVIYFDKDTQRVLFERYANLLVPGGFLYIGHSENLFGITERFKLLGRNIHRKIA</sequence>
<evidence type="ECO:0000259" key="7">
    <source>
        <dbReference type="PROSITE" id="PS50123"/>
    </source>
</evidence>
<evidence type="ECO:0000256" key="4">
    <source>
        <dbReference type="ARBA" id="ARBA00022691"/>
    </source>
</evidence>
<gene>
    <name evidence="8" type="ORF">ACFOOQ_11445</name>
</gene>
<dbReference type="PIRSF" id="PIRSF000410">
    <property type="entry name" value="CheR"/>
    <property type="match status" value="1"/>
</dbReference>
<evidence type="ECO:0000256" key="5">
    <source>
        <dbReference type="PIRNR" id="PIRNR000410"/>
    </source>
</evidence>
<dbReference type="PRINTS" id="PR00996">
    <property type="entry name" value="CHERMTFRASE"/>
</dbReference>
<evidence type="ECO:0000256" key="2">
    <source>
        <dbReference type="ARBA" id="ARBA00022603"/>
    </source>
</evidence>
<keyword evidence="3 5" id="KW-0808">Transferase</keyword>
<proteinExistence type="predicted"/>
<dbReference type="InterPro" id="IPR036804">
    <property type="entry name" value="CheR_N_sf"/>
</dbReference>
<keyword evidence="9" id="KW-1185">Reference proteome</keyword>
<dbReference type="CDD" id="cd02440">
    <property type="entry name" value="AdoMet_MTases"/>
    <property type="match status" value="1"/>
</dbReference>
<dbReference type="Gene3D" id="1.10.155.10">
    <property type="entry name" value="Chemotaxis receptor methyltransferase CheR, N-terminal domain"/>
    <property type="match status" value="1"/>
</dbReference>
<evidence type="ECO:0000256" key="6">
    <source>
        <dbReference type="SAM" id="MobiDB-lite"/>
    </source>
</evidence>
<dbReference type="PANTHER" id="PTHR24422:SF19">
    <property type="entry name" value="CHEMOTAXIS PROTEIN METHYLTRANSFERASE"/>
    <property type="match status" value="1"/>
</dbReference>
<evidence type="ECO:0000313" key="8">
    <source>
        <dbReference type="EMBL" id="MFC3676161.1"/>
    </source>
</evidence>
<dbReference type="InterPro" id="IPR050903">
    <property type="entry name" value="Bact_Chemotaxis_MeTrfase"/>
</dbReference>
<keyword evidence="4 5" id="KW-0949">S-adenosyl-L-methionine</keyword>
<reference evidence="9" key="1">
    <citation type="journal article" date="2019" name="Int. J. Syst. Evol. Microbiol.">
        <title>The Global Catalogue of Microorganisms (GCM) 10K type strain sequencing project: providing services to taxonomists for standard genome sequencing and annotation.</title>
        <authorList>
            <consortium name="The Broad Institute Genomics Platform"/>
            <consortium name="The Broad Institute Genome Sequencing Center for Infectious Disease"/>
            <person name="Wu L."/>
            <person name="Ma J."/>
        </authorList>
    </citation>
    <scope>NUCLEOTIDE SEQUENCE [LARGE SCALE GENOMIC DNA]</scope>
    <source>
        <strain evidence="9">KCTC 42182</strain>
    </source>
</reference>